<keyword evidence="4" id="KW-0349">Heme</keyword>
<dbReference type="GO" id="GO:0020037">
    <property type="term" value="F:heme binding"/>
    <property type="evidence" value="ECO:0007669"/>
    <property type="project" value="InterPro"/>
</dbReference>
<keyword evidence="9" id="KW-0472">Membrane</keyword>
<reference evidence="11" key="1">
    <citation type="submission" date="2020-11" db="EMBL/GenBank/DDBJ databases">
        <authorList>
            <consortium name="DOE Joint Genome Institute"/>
            <person name="Ahrendt S."/>
            <person name="Riley R."/>
            <person name="Andreopoulos W."/>
            <person name="Labutti K."/>
            <person name="Pangilinan J."/>
            <person name="Ruiz-Duenas F.J."/>
            <person name="Barrasa J.M."/>
            <person name="Sanchez-Garcia M."/>
            <person name="Camarero S."/>
            <person name="Miyauchi S."/>
            <person name="Serrano A."/>
            <person name="Linde D."/>
            <person name="Babiker R."/>
            <person name="Drula E."/>
            <person name="Ayuso-Fernandez I."/>
            <person name="Pacheco R."/>
            <person name="Padilla G."/>
            <person name="Ferreira P."/>
            <person name="Barriuso J."/>
            <person name="Kellner H."/>
            <person name="Castanera R."/>
            <person name="Alfaro M."/>
            <person name="Ramirez L."/>
            <person name="Pisabarro A.G."/>
            <person name="Kuo A."/>
            <person name="Tritt A."/>
            <person name="Lipzen A."/>
            <person name="He G."/>
            <person name="Yan M."/>
            <person name="Ng V."/>
            <person name="Cullen D."/>
            <person name="Martin F."/>
            <person name="Rosso M.-N."/>
            <person name="Henrissat B."/>
            <person name="Hibbett D."/>
            <person name="Martinez A.T."/>
            <person name="Grigoriev I.V."/>
        </authorList>
    </citation>
    <scope>NUCLEOTIDE SEQUENCE</scope>
    <source>
        <strain evidence="11">CBS 247.69</strain>
    </source>
</reference>
<dbReference type="AlphaFoldDB" id="A0A9P6CET6"/>
<dbReference type="GO" id="GO:0005506">
    <property type="term" value="F:iron ion binding"/>
    <property type="evidence" value="ECO:0007669"/>
    <property type="project" value="InterPro"/>
</dbReference>
<keyword evidence="8" id="KW-0503">Monooxygenase</keyword>
<evidence type="ECO:0000313" key="12">
    <source>
        <dbReference type="Proteomes" id="UP000807353"/>
    </source>
</evidence>
<keyword evidence="9" id="KW-1133">Transmembrane helix</keyword>
<accession>A0A9P6CET6</accession>
<dbReference type="InterPro" id="IPR001128">
    <property type="entry name" value="Cyt_P450"/>
</dbReference>
<feature type="signal peptide" evidence="10">
    <location>
        <begin position="1"/>
        <end position="20"/>
    </location>
</feature>
<name>A0A9P6CET6_9AGAR</name>
<gene>
    <name evidence="11" type="ORF">BDZ94DRAFT_1313322</name>
</gene>
<dbReference type="GO" id="GO:0004497">
    <property type="term" value="F:monooxygenase activity"/>
    <property type="evidence" value="ECO:0007669"/>
    <property type="project" value="UniProtKB-KW"/>
</dbReference>
<evidence type="ECO:0000256" key="10">
    <source>
        <dbReference type="SAM" id="SignalP"/>
    </source>
</evidence>
<dbReference type="InterPro" id="IPR050364">
    <property type="entry name" value="Cytochrome_P450_fung"/>
</dbReference>
<dbReference type="PANTHER" id="PTHR46300">
    <property type="entry name" value="P450, PUTATIVE (EUROFUNG)-RELATED-RELATED"/>
    <property type="match status" value="1"/>
</dbReference>
<feature type="chain" id="PRO_5040366327" evidence="10">
    <location>
        <begin position="21"/>
        <end position="500"/>
    </location>
</feature>
<keyword evidence="6" id="KW-0560">Oxidoreductase</keyword>
<dbReference type="Proteomes" id="UP000807353">
    <property type="component" value="Unassembled WGS sequence"/>
</dbReference>
<dbReference type="GO" id="GO:0016705">
    <property type="term" value="F:oxidoreductase activity, acting on paired donors, with incorporation or reduction of molecular oxygen"/>
    <property type="evidence" value="ECO:0007669"/>
    <property type="project" value="InterPro"/>
</dbReference>
<dbReference type="InterPro" id="IPR036396">
    <property type="entry name" value="Cyt_P450_sf"/>
</dbReference>
<evidence type="ECO:0000256" key="2">
    <source>
        <dbReference type="ARBA" id="ARBA00005179"/>
    </source>
</evidence>
<sequence>MNLQIFLCIISAAFPFLFRAFRKRPGLSPPPGPKGYPIIGNIFDMPRGFVWLEYDKWFKLYGDMVYFRFFGQGFLILGSLAKTDDIMNKRSTNYSDRPFLPMVLGLMGWEVNFGFLPYGSWWRRHRRAFHQHFHGGVVHKYYPVQLAEGHALLRRLLVTPENFMHHIRQAFGAMIMDITYGIKVSDSDDPYLTIAEEALHGMSQAGVPGRFLIDVLPILKYVPSWMPGAGFKRQAARWGELTTEMVQGPFNHVKETLQRGSVVTSVAAQSIEALPDEKDTRRVEEEEIARNMAAAAYIGGFDTTASAVQFFFLAMAMYPDVQQKAQAEIESILGPNRLPDHNDRESLPYINAIIKETMRWQPVSPMASPHMCTNDDEYGGYLIPKGTIVLGNVWSILHDPNVYPSPEEFKPERWLKDGKLNPDVQDTSIAAFGYGRRDISLYTMISLVLAVYNINPPVDDQGNVIHLKPEATSGMLSAPAPFKCRIKPRSSAAETLIHGW</sequence>
<keyword evidence="10" id="KW-0732">Signal</keyword>
<dbReference type="PRINTS" id="PR00463">
    <property type="entry name" value="EP450I"/>
</dbReference>
<evidence type="ECO:0000256" key="8">
    <source>
        <dbReference type="ARBA" id="ARBA00023033"/>
    </source>
</evidence>
<dbReference type="Gene3D" id="1.10.630.10">
    <property type="entry name" value="Cytochrome P450"/>
    <property type="match status" value="1"/>
</dbReference>
<evidence type="ECO:0000256" key="7">
    <source>
        <dbReference type="ARBA" id="ARBA00023004"/>
    </source>
</evidence>
<comment type="caution">
    <text evidence="11">The sequence shown here is derived from an EMBL/GenBank/DDBJ whole genome shotgun (WGS) entry which is preliminary data.</text>
</comment>
<dbReference type="EMBL" id="MU150342">
    <property type="protein sequence ID" value="KAF9458364.1"/>
    <property type="molecule type" value="Genomic_DNA"/>
</dbReference>
<keyword evidence="7" id="KW-0408">Iron</keyword>
<dbReference type="InterPro" id="IPR002401">
    <property type="entry name" value="Cyt_P450_E_grp-I"/>
</dbReference>
<evidence type="ECO:0000256" key="4">
    <source>
        <dbReference type="ARBA" id="ARBA00022617"/>
    </source>
</evidence>
<proteinExistence type="inferred from homology"/>
<keyword evidence="9" id="KW-0812">Transmembrane</keyword>
<evidence type="ECO:0000313" key="11">
    <source>
        <dbReference type="EMBL" id="KAF9458364.1"/>
    </source>
</evidence>
<feature type="transmembrane region" description="Helical" evidence="9">
    <location>
        <begin position="102"/>
        <end position="122"/>
    </location>
</feature>
<dbReference type="Pfam" id="PF00067">
    <property type="entry name" value="p450"/>
    <property type="match status" value="1"/>
</dbReference>
<dbReference type="SUPFAM" id="SSF48264">
    <property type="entry name" value="Cytochrome P450"/>
    <property type="match status" value="1"/>
</dbReference>
<evidence type="ECO:0000256" key="1">
    <source>
        <dbReference type="ARBA" id="ARBA00001971"/>
    </source>
</evidence>
<feature type="transmembrane region" description="Helical" evidence="9">
    <location>
        <begin position="64"/>
        <end position="81"/>
    </location>
</feature>
<evidence type="ECO:0000256" key="6">
    <source>
        <dbReference type="ARBA" id="ARBA00023002"/>
    </source>
</evidence>
<evidence type="ECO:0000256" key="9">
    <source>
        <dbReference type="SAM" id="Phobius"/>
    </source>
</evidence>
<dbReference type="OrthoDB" id="2789670at2759"/>
<keyword evidence="12" id="KW-1185">Reference proteome</keyword>
<dbReference type="PRINTS" id="PR00385">
    <property type="entry name" value="P450"/>
</dbReference>
<protein>
    <submittedName>
        <fullName evidence="11">Cytochrome P450</fullName>
    </submittedName>
</protein>
<dbReference type="CDD" id="cd11065">
    <property type="entry name" value="CYP64-like"/>
    <property type="match status" value="1"/>
</dbReference>
<evidence type="ECO:0000256" key="3">
    <source>
        <dbReference type="ARBA" id="ARBA00010617"/>
    </source>
</evidence>
<evidence type="ECO:0000256" key="5">
    <source>
        <dbReference type="ARBA" id="ARBA00022723"/>
    </source>
</evidence>
<keyword evidence="5" id="KW-0479">Metal-binding</keyword>
<comment type="similarity">
    <text evidence="3">Belongs to the cytochrome P450 family.</text>
</comment>
<organism evidence="11 12">
    <name type="scientific">Collybia nuda</name>
    <dbReference type="NCBI Taxonomy" id="64659"/>
    <lineage>
        <taxon>Eukaryota</taxon>
        <taxon>Fungi</taxon>
        <taxon>Dikarya</taxon>
        <taxon>Basidiomycota</taxon>
        <taxon>Agaricomycotina</taxon>
        <taxon>Agaricomycetes</taxon>
        <taxon>Agaricomycetidae</taxon>
        <taxon>Agaricales</taxon>
        <taxon>Tricholomatineae</taxon>
        <taxon>Clitocybaceae</taxon>
        <taxon>Collybia</taxon>
    </lineage>
</organism>
<comment type="cofactor">
    <cofactor evidence="1">
        <name>heme</name>
        <dbReference type="ChEBI" id="CHEBI:30413"/>
    </cofactor>
</comment>
<dbReference type="PANTHER" id="PTHR46300:SF7">
    <property type="entry name" value="P450, PUTATIVE (EUROFUNG)-RELATED"/>
    <property type="match status" value="1"/>
</dbReference>
<comment type="pathway">
    <text evidence="2">Secondary metabolite biosynthesis.</text>
</comment>